<evidence type="ECO:0000313" key="1">
    <source>
        <dbReference type="EMBL" id="MBN7801886.1"/>
    </source>
</evidence>
<gene>
    <name evidence="1" type="ORF">J0A67_13510</name>
</gene>
<name>A0ABS3BSN9_9BACT</name>
<dbReference type="Gene3D" id="6.10.80.10">
    <property type="entry name" value="Hexameric tyrosine-coordinated heme protein (HTHP)"/>
    <property type="match status" value="1"/>
</dbReference>
<dbReference type="Pfam" id="PF11534">
    <property type="entry name" value="HTHP"/>
    <property type="match status" value="1"/>
</dbReference>
<evidence type="ECO:0000313" key="2">
    <source>
        <dbReference type="Proteomes" id="UP000664698"/>
    </source>
</evidence>
<dbReference type="Proteomes" id="UP000664698">
    <property type="component" value="Unassembled WGS sequence"/>
</dbReference>
<protein>
    <submittedName>
        <fullName evidence="1">Hexameric tyrosine-coordinated heme protein</fullName>
    </submittedName>
</protein>
<reference evidence="1 2" key="1">
    <citation type="submission" date="2021-03" db="EMBL/GenBank/DDBJ databases">
        <title>novel species isolated from a fishpond in China.</title>
        <authorList>
            <person name="Lu H."/>
            <person name="Cai Z."/>
        </authorList>
    </citation>
    <scope>NUCLEOTIDE SEQUENCE [LARGE SCALE GENOMIC DNA]</scope>
    <source>
        <strain evidence="1 2">JCM 31546</strain>
    </source>
</reference>
<sequence>MQNSEIYLESLITSTPQEGTDLAIKLARKSIAAIQTDLETRKNLRGNYAQDTTQLIASAQVIAVEFQTIAMANNYWKP</sequence>
<dbReference type="InterPro" id="IPR038125">
    <property type="entry name" value="HTHP_sf"/>
</dbReference>
<dbReference type="RefSeq" id="WP_206569897.1">
    <property type="nucleotide sequence ID" value="NZ_JAFKCW010000003.1"/>
</dbReference>
<keyword evidence="2" id="KW-1185">Reference proteome</keyword>
<accession>A0ABS3BSN9</accession>
<proteinExistence type="predicted"/>
<organism evidence="1 2">
    <name type="scientific">Algoriphagus aestuariicola</name>
    <dbReference type="NCBI Taxonomy" id="1852016"/>
    <lineage>
        <taxon>Bacteria</taxon>
        <taxon>Pseudomonadati</taxon>
        <taxon>Bacteroidota</taxon>
        <taxon>Cytophagia</taxon>
        <taxon>Cytophagales</taxon>
        <taxon>Cyclobacteriaceae</taxon>
        <taxon>Algoriphagus</taxon>
    </lineage>
</organism>
<comment type="caution">
    <text evidence="1">The sequence shown here is derived from an EMBL/GenBank/DDBJ whole genome shotgun (WGS) entry which is preliminary data.</text>
</comment>
<dbReference type="EMBL" id="JAFKCW010000003">
    <property type="protein sequence ID" value="MBN7801886.1"/>
    <property type="molecule type" value="Genomic_DNA"/>
</dbReference>
<dbReference type="InterPro" id="IPR021111">
    <property type="entry name" value="Hexamer_Tyr-coord_heme_pr_HTHP"/>
</dbReference>